<reference evidence="2" key="1">
    <citation type="journal article" date="2020" name="bioRxiv">
        <title>Comparative genomics of Chlamydomonas.</title>
        <authorList>
            <person name="Craig R.J."/>
            <person name="Hasan A.R."/>
            <person name="Ness R.W."/>
            <person name="Keightley P.D."/>
        </authorList>
    </citation>
    <scope>NUCLEOTIDE SEQUENCE</scope>
    <source>
        <strain evidence="2">SAG 7.73</strain>
    </source>
</reference>
<evidence type="ECO:0000313" key="3">
    <source>
        <dbReference type="Proteomes" id="UP000650467"/>
    </source>
</evidence>
<sequence>MAIESKEEIILAQLKRLNDEVDEAKKELKEAEGKPADDNQRETVRWYRSVIDGLNDRRKVLEEALCRGSAGASSAGTSGAGVPKSVAISRVTSHIWANINKNLHGDSSAQPVFVVQPPLCVPPAPDTAAFVWTDAVEGAAEHSTAANEWLNKNISAPPQHEWVDCTKSKSFLDCRLPGAGVALKGSTDLALCTSAATKGNSAQSGLRIVVELKKEPAERTPWQLITELLAANIRSPLFKPIAVMTDLGDNWRLAWIDQKQVKVYICTGRPEAVGILRAFLEKERLTPDCAGIAQLAEEAGIDAAELDPGGLLKRRRLQLGTAPRDVANLDDLLDLADDLGEHDMHQITCQALLQNMLEQQQPGSAAPAVVGDVPALPPATMFP</sequence>
<feature type="coiled-coil region" evidence="1">
    <location>
        <begin position="7"/>
        <end position="34"/>
    </location>
</feature>
<evidence type="ECO:0000256" key="1">
    <source>
        <dbReference type="SAM" id="Coils"/>
    </source>
</evidence>
<evidence type="ECO:0000313" key="2">
    <source>
        <dbReference type="EMBL" id="KAG2445741.1"/>
    </source>
</evidence>
<proteinExistence type="predicted"/>
<gene>
    <name evidence="2" type="ORF">HXX76_000347</name>
</gene>
<keyword evidence="1" id="KW-0175">Coiled coil</keyword>
<dbReference type="AlphaFoldDB" id="A0A835WEF2"/>
<name>A0A835WEF2_CHLIN</name>
<keyword evidence="3" id="KW-1185">Reference proteome</keyword>
<dbReference type="Proteomes" id="UP000650467">
    <property type="component" value="Unassembled WGS sequence"/>
</dbReference>
<accession>A0A835WEF2</accession>
<dbReference type="EMBL" id="JAEHOC010000001">
    <property type="protein sequence ID" value="KAG2445741.1"/>
    <property type="molecule type" value="Genomic_DNA"/>
</dbReference>
<protein>
    <submittedName>
        <fullName evidence="2">Uncharacterized protein</fullName>
    </submittedName>
</protein>
<dbReference type="OrthoDB" id="536370at2759"/>
<organism evidence="2 3">
    <name type="scientific">Chlamydomonas incerta</name>
    <dbReference type="NCBI Taxonomy" id="51695"/>
    <lineage>
        <taxon>Eukaryota</taxon>
        <taxon>Viridiplantae</taxon>
        <taxon>Chlorophyta</taxon>
        <taxon>core chlorophytes</taxon>
        <taxon>Chlorophyceae</taxon>
        <taxon>CS clade</taxon>
        <taxon>Chlamydomonadales</taxon>
        <taxon>Chlamydomonadaceae</taxon>
        <taxon>Chlamydomonas</taxon>
    </lineage>
</organism>
<comment type="caution">
    <text evidence="2">The sequence shown here is derived from an EMBL/GenBank/DDBJ whole genome shotgun (WGS) entry which is preliminary data.</text>
</comment>